<dbReference type="InterPro" id="IPR035943">
    <property type="entry name" value="XisI-like_sf"/>
</dbReference>
<accession>A0AAP5ICY7</accession>
<sequence>MDKLEQYRVWIKRILTEHSRLKSSYGEIEEVVFFDDERDHYQLFSVGWENRRRVFGCTIHIDIIEGKIWIQYDGTEVGVANELVELGVPKGEIVLAYQPVSGRKLTEFAAG</sequence>
<organism evidence="1 2">
    <name type="scientific">Aetokthonos hydrillicola Thurmond2011</name>
    <dbReference type="NCBI Taxonomy" id="2712845"/>
    <lineage>
        <taxon>Bacteria</taxon>
        <taxon>Bacillati</taxon>
        <taxon>Cyanobacteriota</taxon>
        <taxon>Cyanophyceae</taxon>
        <taxon>Nostocales</taxon>
        <taxon>Hapalosiphonaceae</taxon>
        <taxon>Aetokthonos</taxon>
    </lineage>
</organism>
<dbReference type="Proteomes" id="UP000667802">
    <property type="component" value="Unassembled WGS sequence"/>
</dbReference>
<comment type="caution">
    <text evidence="1">The sequence shown here is derived from an EMBL/GenBank/DDBJ whole genome shotgun (WGS) entry which is preliminary data.</text>
</comment>
<dbReference type="CDD" id="cd16382">
    <property type="entry name" value="XisI-like"/>
    <property type="match status" value="1"/>
</dbReference>
<keyword evidence="2" id="KW-1185">Reference proteome</keyword>
<dbReference type="Pfam" id="PF08869">
    <property type="entry name" value="XisI"/>
    <property type="match status" value="1"/>
</dbReference>
<gene>
    <name evidence="1" type="ORF">G7B40_023105</name>
</gene>
<evidence type="ECO:0000313" key="1">
    <source>
        <dbReference type="EMBL" id="MDR9897433.1"/>
    </source>
</evidence>
<protein>
    <submittedName>
        <fullName evidence="1">XisI protein</fullName>
    </submittedName>
</protein>
<name>A0AAP5ICY7_9CYAN</name>
<evidence type="ECO:0000313" key="2">
    <source>
        <dbReference type="Proteomes" id="UP000667802"/>
    </source>
</evidence>
<dbReference type="AlphaFoldDB" id="A0AAP5ICY7"/>
<reference evidence="2" key="1">
    <citation type="journal article" date="2021" name="Science">
        <title>Hunting the eagle killer: A cyanobacterial neurotoxin causes vacuolar myelinopathy.</title>
        <authorList>
            <person name="Breinlinger S."/>
            <person name="Phillips T.J."/>
            <person name="Haram B.N."/>
            <person name="Mares J."/>
            <person name="Martinez Yerena J.A."/>
            <person name="Hrouzek P."/>
            <person name="Sobotka R."/>
            <person name="Henderson W.M."/>
            <person name="Schmieder P."/>
            <person name="Williams S.M."/>
            <person name="Lauderdale J.D."/>
            <person name="Wilde H.D."/>
            <person name="Gerrin W."/>
            <person name="Kust A."/>
            <person name="Washington J.W."/>
            <person name="Wagner C."/>
            <person name="Geier B."/>
            <person name="Liebeke M."/>
            <person name="Enke H."/>
            <person name="Niedermeyer T.H.J."/>
            <person name="Wilde S.B."/>
        </authorList>
    </citation>
    <scope>NUCLEOTIDE SEQUENCE [LARGE SCALE GENOMIC DNA]</scope>
    <source>
        <strain evidence="2">Thurmond2011</strain>
    </source>
</reference>
<dbReference type="EMBL" id="JAALHA020000012">
    <property type="protein sequence ID" value="MDR9897433.1"/>
    <property type="molecule type" value="Genomic_DNA"/>
</dbReference>
<dbReference type="InterPro" id="IPR014968">
    <property type="entry name" value="XisI"/>
</dbReference>
<dbReference type="RefSeq" id="WP_208339165.1">
    <property type="nucleotide sequence ID" value="NZ_CAWQFN010000498.1"/>
</dbReference>
<proteinExistence type="predicted"/>
<dbReference type="Gene3D" id="3.30.310.110">
    <property type="entry name" value="XisI-like"/>
    <property type="match status" value="1"/>
</dbReference>
<dbReference type="SUPFAM" id="SSF143847">
    <property type="entry name" value="XisI-like"/>
    <property type="match status" value="1"/>
</dbReference>